<dbReference type="OrthoDB" id="5951506at2759"/>
<dbReference type="PROSITE" id="PS51125">
    <property type="entry name" value="NHL"/>
    <property type="match status" value="1"/>
</dbReference>
<dbReference type="PANTHER" id="PTHR24104">
    <property type="entry name" value="E3 UBIQUITIN-PROTEIN LIGASE NHLRC1-RELATED"/>
    <property type="match status" value="1"/>
</dbReference>
<accession>A7S3J1</accession>
<dbReference type="PANTHER" id="PTHR24104:SF50">
    <property type="entry name" value="SMP-30_GLUCONOLACTONASE_LRE-LIKE REGION DOMAIN-CONTAINING PROTEIN"/>
    <property type="match status" value="1"/>
</dbReference>
<dbReference type="EMBL" id="DS469573">
    <property type="protein sequence ID" value="EDO41735.1"/>
    <property type="molecule type" value="Genomic_DNA"/>
</dbReference>
<evidence type="ECO:0000256" key="1">
    <source>
        <dbReference type="ARBA" id="ARBA00022737"/>
    </source>
</evidence>
<dbReference type="KEGG" id="nve:5513595"/>
<dbReference type="HOGENOM" id="CLU_490312_0_0_1"/>
<dbReference type="SUPFAM" id="SSF101898">
    <property type="entry name" value="NHL repeat"/>
    <property type="match status" value="1"/>
</dbReference>
<dbReference type="InParanoid" id="A7S3J1"/>
<dbReference type="OMA" id="CSWESHE"/>
<dbReference type="InterPro" id="IPR011042">
    <property type="entry name" value="6-blade_b-propeller_TolB-like"/>
</dbReference>
<dbReference type="GO" id="GO:0000209">
    <property type="term" value="P:protein polyubiquitination"/>
    <property type="evidence" value="ECO:0000318"/>
    <property type="project" value="GO_Central"/>
</dbReference>
<dbReference type="InterPro" id="IPR050952">
    <property type="entry name" value="TRIM-NHL_E3_ligases"/>
</dbReference>
<evidence type="ECO:0000313" key="3">
    <source>
        <dbReference type="EMBL" id="EDO41735.1"/>
    </source>
</evidence>
<proteinExistence type="predicted"/>
<reference evidence="3 4" key="1">
    <citation type="journal article" date="2007" name="Science">
        <title>Sea anemone genome reveals ancestral eumetazoan gene repertoire and genomic organization.</title>
        <authorList>
            <person name="Putnam N.H."/>
            <person name="Srivastava M."/>
            <person name="Hellsten U."/>
            <person name="Dirks B."/>
            <person name="Chapman J."/>
            <person name="Salamov A."/>
            <person name="Terry A."/>
            <person name="Shapiro H."/>
            <person name="Lindquist E."/>
            <person name="Kapitonov V.V."/>
            <person name="Jurka J."/>
            <person name="Genikhovich G."/>
            <person name="Grigoriev I.V."/>
            <person name="Lucas S.M."/>
            <person name="Steele R.E."/>
            <person name="Finnerty J.R."/>
            <person name="Technau U."/>
            <person name="Martindale M.Q."/>
            <person name="Rokhsar D.S."/>
        </authorList>
    </citation>
    <scope>NUCLEOTIDE SEQUENCE [LARGE SCALE GENOMIC DNA]</scope>
    <source>
        <strain evidence="4">CH2 X CH6</strain>
    </source>
</reference>
<dbReference type="eggNOG" id="KOG2177">
    <property type="taxonomic scope" value="Eukaryota"/>
</dbReference>
<dbReference type="AlphaFoldDB" id="A7S3J1"/>
<dbReference type="GO" id="GO:0043161">
    <property type="term" value="P:proteasome-mediated ubiquitin-dependent protein catabolic process"/>
    <property type="evidence" value="ECO:0000318"/>
    <property type="project" value="GO_Central"/>
</dbReference>
<protein>
    <submittedName>
        <fullName evidence="3">Uncharacterized protein</fullName>
    </submittedName>
</protein>
<keyword evidence="4" id="KW-1185">Reference proteome</keyword>
<dbReference type="InterPro" id="IPR001258">
    <property type="entry name" value="NHL_repeat"/>
</dbReference>
<organism evidence="3 4">
    <name type="scientific">Nematostella vectensis</name>
    <name type="common">Starlet sea anemone</name>
    <dbReference type="NCBI Taxonomy" id="45351"/>
    <lineage>
        <taxon>Eukaryota</taxon>
        <taxon>Metazoa</taxon>
        <taxon>Cnidaria</taxon>
        <taxon>Anthozoa</taxon>
        <taxon>Hexacorallia</taxon>
        <taxon>Actiniaria</taxon>
        <taxon>Edwardsiidae</taxon>
        <taxon>Nematostella</taxon>
    </lineage>
</organism>
<evidence type="ECO:0000256" key="2">
    <source>
        <dbReference type="PROSITE-ProRule" id="PRU00504"/>
    </source>
</evidence>
<dbReference type="Proteomes" id="UP000001593">
    <property type="component" value="Unassembled WGS sequence"/>
</dbReference>
<sequence>MSAIALKSLSVAVSLFEDYLRQKLYADLKRSDVTGQRFREFIIRTLDSIQEKLDGLARTDLLTGLNFFKDGVTLLYGYLESEKETSEDEKEGTDKKDRRSSIFQSLAVFGLWSSSHDAKDEGSDEMSVLDDSFLEEAKAKFQRSAEYATKALSNESLKYQDRILAARLRIISTLLEHIDNTAPGVMLCGSYIEQLNAMEDVSSSFAIQFGTGAKAELKRLFTSVERKEFVWSVIAINRILWHFARLFGADDAYFTNWPRIVYKNDIEVHPVLDSRVRELFQVSFKEDSDADHLNCPQGLSISDECNFLIADTCNNAIKVYSPLGVYMYSFKTPSGGEQSAEFWPRCVTYDADGRTYAGSSKGRREDSDMPAAVFVFDKHGKFISSFGSDVLTSSSVLTSITIDSKNQLLISDDGANCIHVFTLDGQYVSNECSWESHEGYTHIAVTARENVLATHWDHVRIYKDGQYVTKFVVKGYGLPIEGIAYDSKREWVYIYSKAYKHLEKYKYPNVQIYDSEWNLEGIMELPKSYRTTKAMAMDPNGFVAVVNVDENEIALL</sequence>
<gene>
    <name evidence="3" type="ORF">NEMVEDRAFT_v1g206240</name>
</gene>
<evidence type="ECO:0000313" key="4">
    <source>
        <dbReference type="Proteomes" id="UP000001593"/>
    </source>
</evidence>
<name>A7S3J1_NEMVE</name>
<dbReference type="CDD" id="cd05819">
    <property type="entry name" value="NHL"/>
    <property type="match status" value="1"/>
</dbReference>
<dbReference type="GO" id="GO:0061630">
    <property type="term" value="F:ubiquitin protein ligase activity"/>
    <property type="evidence" value="ECO:0000318"/>
    <property type="project" value="GO_Central"/>
</dbReference>
<dbReference type="Gene3D" id="2.120.10.30">
    <property type="entry name" value="TolB, C-terminal domain"/>
    <property type="match status" value="1"/>
</dbReference>
<feature type="repeat" description="NHL" evidence="2">
    <location>
        <begin position="292"/>
        <end position="323"/>
    </location>
</feature>
<keyword evidence="1" id="KW-0677">Repeat</keyword>